<feature type="repeat" description="ANK" evidence="3">
    <location>
        <begin position="87"/>
        <end position="119"/>
    </location>
</feature>
<reference evidence="5 6" key="1">
    <citation type="journal article" date="2022" name="Front. Microbiol.">
        <title>Male-killing mechanisms vary between Spiroplasma species.</title>
        <authorList>
            <person name="Arai H."/>
            <person name="Inoue M."/>
            <person name="Kageyama D."/>
        </authorList>
    </citation>
    <scope>NUCLEOTIDE SEQUENCE [LARGE SCALE GENOMIC DNA]</scope>
    <source>
        <strain evidence="6">sHm</strain>
    </source>
</reference>
<evidence type="ECO:0000256" key="2">
    <source>
        <dbReference type="ARBA" id="ARBA00023043"/>
    </source>
</evidence>
<evidence type="ECO:0000313" key="6">
    <source>
        <dbReference type="Proteomes" id="UP001163387"/>
    </source>
</evidence>
<keyword evidence="6" id="KW-1185">Reference proteome</keyword>
<proteinExistence type="predicted"/>
<evidence type="ECO:0000313" key="5">
    <source>
        <dbReference type="EMBL" id="BDT05162.1"/>
    </source>
</evidence>
<gene>
    <name evidence="5" type="ORF">SHM_28080</name>
</gene>
<dbReference type="Gene3D" id="1.25.40.20">
    <property type="entry name" value="Ankyrin repeat-containing domain"/>
    <property type="match status" value="1"/>
</dbReference>
<dbReference type="PROSITE" id="PS50088">
    <property type="entry name" value="ANK_REPEAT"/>
    <property type="match status" value="4"/>
</dbReference>
<organism evidence="5 6">
    <name type="scientific">Spiroplasma ixodetis</name>
    <dbReference type="NCBI Taxonomy" id="2141"/>
    <lineage>
        <taxon>Bacteria</taxon>
        <taxon>Bacillati</taxon>
        <taxon>Mycoplasmatota</taxon>
        <taxon>Mollicutes</taxon>
        <taxon>Entomoplasmatales</taxon>
        <taxon>Spiroplasmataceae</taxon>
        <taxon>Spiroplasma</taxon>
    </lineage>
</organism>
<feature type="repeat" description="ANK" evidence="3">
    <location>
        <begin position="1"/>
        <end position="19"/>
    </location>
</feature>
<dbReference type="PANTHER" id="PTHR24123">
    <property type="entry name" value="ANKYRIN REPEAT-CONTAINING"/>
    <property type="match status" value="1"/>
</dbReference>
<dbReference type="SUPFAM" id="SSF48403">
    <property type="entry name" value="Ankyrin repeat"/>
    <property type="match status" value="1"/>
</dbReference>
<dbReference type="PANTHER" id="PTHR24123:SF33">
    <property type="entry name" value="PROTEIN HOS4"/>
    <property type="match status" value="1"/>
</dbReference>
<evidence type="ECO:0008006" key="7">
    <source>
        <dbReference type="Google" id="ProtNLM"/>
    </source>
</evidence>
<dbReference type="PRINTS" id="PR01415">
    <property type="entry name" value="ANKYRIN"/>
</dbReference>
<evidence type="ECO:0000256" key="1">
    <source>
        <dbReference type="ARBA" id="ARBA00022737"/>
    </source>
</evidence>
<dbReference type="Pfam" id="PF00023">
    <property type="entry name" value="Ank"/>
    <property type="match status" value="1"/>
</dbReference>
<feature type="repeat" description="ANK" evidence="3">
    <location>
        <begin position="20"/>
        <end position="52"/>
    </location>
</feature>
<dbReference type="SMART" id="SM00248">
    <property type="entry name" value="ANK"/>
    <property type="match status" value="3"/>
</dbReference>
<keyword evidence="4" id="KW-0175">Coiled coil</keyword>
<dbReference type="InterPro" id="IPR051165">
    <property type="entry name" value="Multifunctional_ANK_Repeat"/>
</dbReference>
<dbReference type="Pfam" id="PF12796">
    <property type="entry name" value="Ank_2"/>
    <property type="match status" value="1"/>
</dbReference>
<keyword evidence="1" id="KW-0677">Repeat</keyword>
<dbReference type="InterPro" id="IPR036770">
    <property type="entry name" value="Ankyrin_rpt-contain_sf"/>
</dbReference>
<dbReference type="InterPro" id="IPR002110">
    <property type="entry name" value="Ankyrin_rpt"/>
</dbReference>
<name>A0ABN6T771_9MOLU</name>
<dbReference type="RefSeq" id="WP_281748716.1">
    <property type="nucleotide sequence ID" value="NZ_AP026933.1"/>
</dbReference>
<protein>
    <recommendedName>
        <fullName evidence="7">Ankyrin</fullName>
    </recommendedName>
</protein>
<dbReference type="EMBL" id="AP026933">
    <property type="protein sequence ID" value="BDT05162.1"/>
    <property type="molecule type" value="Genomic_DNA"/>
</dbReference>
<sequence length="230" mass="26504">MEVVKVLLENGAAVNYENRYGSASLMFAAEYGHLEVVKVLLAIAAAVNYESQKYGNRPLMLATRRGNFEIVKHLIDNGADISYKDCDGNTPLMFAAENGRIEIFNILLLYKAHVYHKNQGGFTALTCSIKNKNLIIKTFKEFLKFKNEIMIFKGNCYEKIIYIIKGDDDNWLEKEESVIESLEYLQNEIKKLNEKNNSNIEIFWQKEVINSLVFDELNYSLLHIAVINDW</sequence>
<dbReference type="PROSITE" id="PS50297">
    <property type="entry name" value="ANK_REP_REGION"/>
    <property type="match status" value="3"/>
</dbReference>
<accession>A0ABN6T771</accession>
<evidence type="ECO:0000256" key="3">
    <source>
        <dbReference type="PROSITE-ProRule" id="PRU00023"/>
    </source>
</evidence>
<feature type="coiled-coil region" evidence="4">
    <location>
        <begin position="175"/>
        <end position="202"/>
    </location>
</feature>
<dbReference type="Proteomes" id="UP001163387">
    <property type="component" value="Chromosome"/>
</dbReference>
<feature type="repeat" description="ANK" evidence="3">
    <location>
        <begin position="54"/>
        <end position="86"/>
    </location>
</feature>
<keyword evidence="2 3" id="KW-0040">ANK repeat</keyword>
<evidence type="ECO:0000256" key="4">
    <source>
        <dbReference type="SAM" id="Coils"/>
    </source>
</evidence>